<proteinExistence type="predicted"/>
<evidence type="ECO:0000313" key="2">
    <source>
        <dbReference type="EMBL" id="CAL1383117.1"/>
    </source>
</evidence>
<feature type="compositionally biased region" description="Polar residues" evidence="1">
    <location>
        <begin position="33"/>
        <end position="51"/>
    </location>
</feature>
<evidence type="ECO:0000256" key="1">
    <source>
        <dbReference type="SAM" id="MobiDB-lite"/>
    </source>
</evidence>
<protein>
    <submittedName>
        <fullName evidence="2">Uncharacterized protein</fullName>
    </submittedName>
</protein>
<feature type="region of interest" description="Disordered" evidence="1">
    <location>
        <begin position="16"/>
        <end position="57"/>
    </location>
</feature>
<gene>
    <name evidence="2" type="ORF">LTRI10_LOCUS24406</name>
</gene>
<feature type="compositionally biased region" description="Low complexity" evidence="1">
    <location>
        <begin position="152"/>
        <end position="168"/>
    </location>
</feature>
<dbReference type="AlphaFoldDB" id="A0AAV2EBL7"/>
<dbReference type="Proteomes" id="UP001497516">
    <property type="component" value="Chromosome 4"/>
</dbReference>
<evidence type="ECO:0000313" key="3">
    <source>
        <dbReference type="Proteomes" id="UP001497516"/>
    </source>
</evidence>
<organism evidence="2 3">
    <name type="scientific">Linum trigynum</name>
    <dbReference type="NCBI Taxonomy" id="586398"/>
    <lineage>
        <taxon>Eukaryota</taxon>
        <taxon>Viridiplantae</taxon>
        <taxon>Streptophyta</taxon>
        <taxon>Embryophyta</taxon>
        <taxon>Tracheophyta</taxon>
        <taxon>Spermatophyta</taxon>
        <taxon>Magnoliopsida</taxon>
        <taxon>eudicotyledons</taxon>
        <taxon>Gunneridae</taxon>
        <taxon>Pentapetalae</taxon>
        <taxon>rosids</taxon>
        <taxon>fabids</taxon>
        <taxon>Malpighiales</taxon>
        <taxon>Linaceae</taxon>
        <taxon>Linum</taxon>
    </lineage>
</organism>
<name>A0AAV2EBL7_9ROSI</name>
<reference evidence="2 3" key="1">
    <citation type="submission" date="2024-04" db="EMBL/GenBank/DDBJ databases">
        <authorList>
            <person name="Fracassetti M."/>
        </authorList>
    </citation>
    <scope>NUCLEOTIDE SEQUENCE [LARGE SCALE GENOMIC DNA]</scope>
</reference>
<accession>A0AAV2EBL7</accession>
<keyword evidence="3" id="KW-1185">Reference proteome</keyword>
<dbReference type="EMBL" id="OZ034817">
    <property type="protein sequence ID" value="CAL1383117.1"/>
    <property type="molecule type" value="Genomic_DNA"/>
</dbReference>
<sequence length="168" mass="17644">MKPVLRSKVLAKDGVDRPSNVATEDTRILDSGGRTTQPRSENSSSLVTSQPPLERGGCGENLAPTFTTHVKKLSIQTITLGTASEARPCLNWKVGARSITTNVFPQACTAPLLSTPIKPGGCKPQGGQAEGYESLPPDKLKVKYQGGGMLTSSRGGHSVSSVSTEPKL</sequence>
<feature type="region of interest" description="Disordered" evidence="1">
    <location>
        <begin position="119"/>
        <end position="168"/>
    </location>
</feature>